<dbReference type="EMBL" id="CAJPDR010000127">
    <property type="protein sequence ID" value="CAF9919615.1"/>
    <property type="molecule type" value="Genomic_DNA"/>
</dbReference>
<dbReference type="AlphaFoldDB" id="A0A8H3IG73"/>
<keyword evidence="3" id="KW-1185">Reference proteome</keyword>
<feature type="compositionally biased region" description="Basic and acidic residues" evidence="1">
    <location>
        <begin position="7"/>
        <end position="16"/>
    </location>
</feature>
<reference evidence="2" key="1">
    <citation type="submission" date="2021-03" db="EMBL/GenBank/DDBJ databases">
        <authorList>
            <person name="Tagirdzhanova G."/>
        </authorList>
    </citation>
    <scope>NUCLEOTIDE SEQUENCE</scope>
</reference>
<evidence type="ECO:0000313" key="3">
    <source>
        <dbReference type="Proteomes" id="UP000664203"/>
    </source>
</evidence>
<name>A0A8H3IG73_9LECA</name>
<evidence type="ECO:0000256" key="1">
    <source>
        <dbReference type="SAM" id="MobiDB-lite"/>
    </source>
</evidence>
<protein>
    <submittedName>
        <fullName evidence="2">Uncharacterized protein</fullName>
    </submittedName>
</protein>
<comment type="caution">
    <text evidence="2">The sequence shown here is derived from an EMBL/GenBank/DDBJ whole genome shotgun (WGS) entry which is preliminary data.</text>
</comment>
<accession>A0A8H3IG73</accession>
<feature type="compositionally biased region" description="Polar residues" evidence="1">
    <location>
        <begin position="18"/>
        <end position="31"/>
    </location>
</feature>
<organism evidence="2 3">
    <name type="scientific">Alectoria fallacina</name>
    <dbReference type="NCBI Taxonomy" id="1903189"/>
    <lineage>
        <taxon>Eukaryota</taxon>
        <taxon>Fungi</taxon>
        <taxon>Dikarya</taxon>
        <taxon>Ascomycota</taxon>
        <taxon>Pezizomycotina</taxon>
        <taxon>Lecanoromycetes</taxon>
        <taxon>OSLEUM clade</taxon>
        <taxon>Lecanoromycetidae</taxon>
        <taxon>Lecanorales</taxon>
        <taxon>Lecanorineae</taxon>
        <taxon>Parmeliaceae</taxon>
        <taxon>Alectoria</taxon>
    </lineage>
</organism>
<dbReference type="Proteomes" id="UP000664203">
    <property type="component" value="Unassembled WGS sequence"/>
</dbReference>
<gene>
    <name evidence="2" type="ORF">ALECFALPRED_001237</name>
</gene>
<feature type="region of interest" description="Disordered" evidence="1">
    <location>
        <begin position="1"/>
        <end position="31"/>
    </location>
</feature>
<evidence type="ECO:0000313" key="2">
    <source>
        <dbReference type="EMBL" id="CAF9919615.1"/>
    </source>
</evidence>
<proteinExistence type="predicted"/>
<sequence>MYNTATKTKDATDRFSIRSPSIISAGGNSKATKAGKAVVVTEQMRQASLSFEVGNGEFQAKQWIAPNAQANSPKRIAGTACVAHPGYSTSCG</sequence>